<dbReference type="EMBL" id="WIUZ02000010">
    <property type="protein sequence ID" value="KAF9783228.1"/>
    <property type="molecule type" value="Genomic_DNA"/>
</dbReference>
<gene>
    <name evidence="1" type="ORF">BJ322DRAFT_142498</name>
</gene>
<evidence type="ECO:0000313" key="2">
    <source>
        <dbReference type="Proteomes" id="UP000736335"/>
    </source>
</evidence>
<protein>
    <recommendedName>
        <fullName evidence="3">F-box domain-containing protein</fullName>
    </recommendedName>
</protein>
<evidence type="ECO:0000313" key="1">
    <source>
        <dbReference type="EMBL" id="KAF9783228.1"/>
    </source>
</evidence>
<name>A0A9P6L5N0_9AGAM</name>
<reference evidence="1" key="1">
    <citation type="journal article" date="2020" name="Nat. Commun.">
        <title>Large-scale genome sequencing of mycorrhizal fungi provides insights into the early evolution of symbiotic traits.</title>
        <authorList>
            <person name="Miyauchi S."/>
            <person name="Kiss E."/>
            <person name="Kuo A."/>
            <person name="Drula E."/>
            <person name="Kohler A."/>
            <person name="Sanchez-Garcia M."/>
            <person name="Morin E."/>
            <person name="Andreopoulos B."/>
            <person name="Barry K.W."/>
            <person name="Bonito G."/>
            <person name="Buee M."/>
            <person name="Carver A."/>
            <person name="Chen C."/>
            <person name="Cichocki N."/>
            <person name="Clum A."/>
            <person name="Culley D."/>
            <person name="Crous P.W."/>
            <person name="Fauchery L."/>
            <person name="Girlanda M."/>
            <person name="Hayes R.D."/>
            <person name="Keri Z."/>
            <person name="LaButti K."/>
            <person name="Lipzen A."/>
            <person name="Lombard V."/>
            <person name="Magnuson J."/>
            <person name="Maillard F."/>
            <person name="Murat C."/>
            <person name="Nolan M."/>
            <person name="Ohm R.A."/>
            <person name="Pangilinan J."/>
            <person name="Pereira M.F."/>
            <person name="Perotto S."/>
            <person name="Peter M."/>
            <person name="Pfister S."/>
            <person name="Riley R."/>
            <person name="Sitrit Y."/>
            <person name="Stielow J.B."/>
            <person name="Szollosi G."/>
            <person name="Zifcakova L."/>
            <person name="Stursova M."/>
            <person name="Spatafora J.W."/>
            <person name="Tedersoo L."/>
            <person name="Vaario L.M."/>
            <person name="Yamada A."/>
            <person name="Yan M."/>
            <person name="Wang P."/>
            <person name="Xu J."/>
            <person name="Bruns T."/>
            <person name="Baldrian P."/>
            <person name="Vilgalys R."/>
            <person name="Dunand C."/>
            <person name="Henrissat B."/>
            <person name="Grigoriev I.V."/>
            <person name="Hibbett D."/>
            <person name="Nagy L.G."/>
            <person name="Martin F.M."/>
        </authorList>
    </citation>
    <scope>NUCLEOTIDE SEQUENCE</scope>
    <source>
        <strain evidence="1">UH-Tt-Lm1</strain>
    </source>
</reference>
<sequence length="458" mass="50849">MLRLPRSESGLNCTTMSGTTCDRSLLRSPTSSLSGVELLANVVWHRSKAKLTGVLAKKQSAALSDAPQPRTFPPELAEMVIAHLKYDTLALKACASTCFCWYNISIPHLHRTLILGGRFSKKFQRSNPLPSLYKLGLLPFVEQLQLAGTMTWDGWVVPALSDSRNMPYIRAMVNLQELDIEGLNFFKFPAGFGGYLGHFAPTLRSVALTLPNGARRQLLDFFRLFPNLDNIEVLHYDPVREVCDALDTQLAPINGGLRGRLTLNTFGEIGLFEDLVVAFGGMRFTSMDLSRTLGKQLLLCACADTLETLRLDSEDLWAEDLYPEDCLMHPLVQEPDLSPSTALRSIEVPAYSLTYVKKALSTITSPVFHEIVVIFSEREVDRQSENLAGKIRELYGIREFSVAFCLEVLGTSPGAEGQHKLALNTNEAVAAGLYDFLPRPPLVFSRMAPNHVRRCSIV</sequence>
<reference evidence="1" key="2">
    <citation type="submission" date="2020-11" db="EMBL/GenBank/DDBJ databases">
        <authorList>
            <consortium name="DOE Joint Genome Institute"/>
            <person name="Kuo A."/>
            <person name="Miyauchi S."/>
            <person name="Kiss E."/>
            <person name="Drula E."/>
            <person name="Kohler A."/>
            <person name="Sanchez-Garcia M."/>
            <person name="Andreopoulos B."/>
            <person name="Barry K.W."/>
            <person name="Bonito G."/>
            <person name="Buee M."/>
            <person name="Carver A."/>
            <person name="Chen C."/>
            <person name="Cichocki N."/>
            <person name="Clum A."/>
            <person name="Culley D."/>
            <person name="Crous P.W."/>
            <person name="Fauchery L."/>
            <person name="Girlanda M."/>
            <person name="Hayes R."/>
            <person name="Keri Z."/>
            <person name="Labutti K."/>
            <person name="Lipzen A."/>
            <person name="Lombard V."/>
            <person name="Magnuson J."/>
            <person name="Maillard F."/>
            <person name="Morin E."/>
            <person name="Murat C."/>
            <person name="Nolan M."/>
            <person name="Ohm R."/>
            <person name="Pangilinan J."/>
            <person name="Pereira M."/>
            <person name="Perotto S."/>
            <person name="Peter M."/>
            <person name="Riley R."/>
            <person name="Sitrit Y."/>
            <person name="Stielow B."/>
            <person name="Szollosi G."/>
            <person name="Zifcakova L."/>
            <person name="Stursova M."/>
            <person name="Spatafora J.W."/>
            <person name="Tedersoo L."/>
            <person name="Vaario L.-M."/>
            <person name="Yamada A."/>
            <person name="Yan M."/>
            <person name="Wang P."/>
            <person name="Xu J."/>
            <person name="Bruns T."/>
            <person name="Baldrian P."/>
            <person name="Vilgalys R."/>
            <person name="Henrissat B."/>
            <person name="Grigoriev I.V."/>
            <person name="Hibbett D."/>
            <person name="Nagy L.G."/>
            <person name="Martin F.M."/>
        </authorList>
    </citation>
    <scope>NUCLEOTIDE SEQUENCE</scope>
    <source>
        <strain evidence="1">UH-Tt-Lm1</strain>
    </source>
</reference>
<dbReference type="Proteomes" id="UP000736335">
    <property type="component" value="Unassembled WGS sequence"/>
</dbReference>
<accession>A0A9P6L5N0</accession>
<organism evidence="1 2">
    <name type="scientific">Thelephora terrestris</name>
    <dbReference type="NCBI Taxonomy" id="56493"/>
    <lineage>
        <taxon>Eukaryota</taxon>
        <taxon>Fungi</taxon>
        <taxon>Dikarya</taxon>
        <taxon>Basidiomycota</taxon>
        <taxon>Agaricomycotina</taxon>
        <taxon>Agaricomycetes</taxon>
        <taxon>Thelephorales</taxon>
        <taxon>Thelephoraceae</taxon>
        <taxon>Thelephora</taxon>
    </lineage>
</organism>
<evidence type="ECO:0008006" key="3">
    <source>
        <dbReference type="Google" id="ProtNLM"/>
    </source>
</evidence>
<keyword evidence="2" id="KW-1185">Reference proteome</keyword>
<dbReference type="OrthoDB" id="2933238at2759"/>
<proteinExistence type="predicted"/>
<dbReference type="AlphaFoldDB" id="A0A9P6L5N0"/>
<comment type="caution">
    <text evidence="1">The sequence shown here is derived from an EMBL/GenBank/DDBJ whole genome shotgun (WGS) entry which is preliminary data.</text>
</comment>